<accession>A0A8X6IW49</accession>
<feature type="compositionally biased region" description="Basic and acidic residues" evidence="1">
    <location>
        <begin position="90"/>
        <end position="100"/>
    </location>
</feature>
<sequence>MCFRWLAKENERDAHLAGVNFNPALQAWPDSIMKVPNPTTTTSTKAVFPPTKTVQQSEVLVIVRRASGIEIQRVLKRHSEVDYVDVSRPSSEDSGMRGDSHLWLTI</sequence>
<keyword evidence="3" id="KW-1185">Reference proteome</keyword>
<protein>
    <submittedName>
        <fullName evidence="2">Uncharacterized protein</fullName>
    </submittedName>
</protein>
<dbReference type="AlphaFoldDB" id="A0A8X6IW49"/>
<organism evidence="2 3">
    <name type="scientific">Nephila pilipes</name>
    <name type="common">Giant wood spider</name>
    <name type="synonym">Nephila maculata</name>
    <dbReference type="NCBI Taxonomy" id="299642"/>
    <lineage>
        <taxon>Eukaryota</taxon>
        <taxon>Metazoa</taxon>
        <taxon>Ecdysozoa</taxon>
        <taxon>Arthropoda</taxon>
        <taxon>Chelicerata</taxon>
        <taxon>Arachnida</taxon>
        <taxon>Araneae</taxon>
        <taxon>Araneomorphae</taxon>
        <taxon>Entelegynae</taxon>
        <taxon>Araneoidea</taxon>
        <taxon>Nephilidae</taxon>
        <taxon>Nephila</taxon>
    </lineage>
</organism>
<evidence type="ECO:0000313" key="2">
    <source>
        <dbReference type="EMBL" id="GFS63267.1"/>
    </source>
</evidence>
<dbReference type="Proteomes" id="UP000887013">
    <property type="component" value="Unassembled WGS sequence"/>
</dbReference>
<name>A0A8X6IW49_NEPPI</name>
<gene>
    <name evidence="2" type="ORF">NPIL_202431</name>
</gene>
<evidence type="ECO:0000256" key="1">
    <source>
        <dbReference type="SAM" id="MobiDB-lite"/>
    </source>
</evidence>
<dbReference type="EMBL" id="BMAW01094005">
    <property type="protein sequence ID" value="GFS63267.1"/>
    <property type="molecule type" value="Genomic_DNA"/>
</dbReference>
<proteinExistence type="predicted"/>
<feature type="region of interest" description="Disordered" evidence="1">
    <location>
        <begin position="86"/>
        <end position="106"/>
    </location>
</feature>
<comment type="caution">
    <text evidence="2">The sequence shown here is derived from an EMBL/GenBank/DDBJ whole genome shotgun (WGS) entry which is preliminary data.</text>
</comment>
<evidence type="ECO:0000313" key="3">
    <source>
        <dbReference type="Proteomes" id="UP000887013"/>
    </source>
</evidence>
<reference evidence="2" key="1">
    <citation type="submission" date="2020-08" db="EMBL/GenBank/DDBJ databases">
        <title>Multicomponent nature underlies the extraordinary mechanical properties of spider dragline silk.</title>
        <authorList>
            <person name="Kono N."/>
            <person name="Nakamura H."/>
            <person name="Mori M."/>
            <person name="Yoshida Y."/>
            <person name="Ohtoshi R."/>
            <person name="Malay A.D."/>
            <person name="Moran D.A.P."/>
            <person name="Tomita M."/>
            <person name="Numata K."/>
            <person name="Arakawa K."/>
        </authorList>
    </citation>
    <scope>NUCLEOTIDE SEQUENCE</scope>
</reference>